<keyword evidence="13" id="KW-1185">Reference proteome</keyword>
<evidence type="ECO:0000256" key="7">
    <source>
        <dbReference type="ARBA" id="ARBA00022840"/>
    </source>
</evidence>
<evidence type="ECO:0000256" key="6">
    <source>
        <dbReference type="ARBA" id="ARBA00022777"/>
    </source>
</evidence>
<dbReference type="AlphaFoldDB" id="A0A0R1KX85"/>
<evidence type="ECO:0000256" key="5">
    <source>
        <dbReference type="ARBA" id="ARBA00022741"/>
    </source>
</evidence>
<evidence type="ECO:0000256" key="3">
    <source>
        <dbReference type="ARBA" id="ARBA00017473"/>
    </source>
</evidence>
<dbReference type="OrthoDB" id="9809438at2"/>
<evidence type="ECO:0000256" key="1">
    <source>
        <dbReference type="ARBA" id="ARBA00009684"/>
    </source>
</evidence>
<dbReference type="PATRIC" id="fig|1423808.3.peg.593"/>
<accession>A0A0R1KX85</accession>
<evidence type="ECO:0000256" key="2">
    <source>
        <dbReference type="ARBA" id="ARBA00012052"/>
    </source>
</evidence>
<dbReference type="GO" id="GO:0005524">
    <property type="term" value="F:ATP binding"/>
    <property type="evidence" value="ECO:0007669"/>
    <property type="project" value="UniProtKB-UniRule"/>
</dbReference>
<keyword evidence="5 9" id="KW-0547">Nucleotide-binding</keyword>
<dbReference type="GO" id="GO:0050515">
    <property type="term" value="F:4-(cytidine 5'-diphospho)-2-C-methyl-D-erythritol kinase activity"/>
    <property type="evidence" value="ECO:0007669"/>
    <property type="project" value="UniProtKB-UniRule"/>
</dbReference>
<evidence type="ECO:0000259" key="10">
    <source>
        <dbReference type="Pfam" id="PF00288"/>
    </source>
</evidence>
<dbReference type="Pfam" id="PF00288">
    <property type="entry name" value="GHMP_kinases_N"/>
    <property type="match status" value="1"/>
</dbReference>
<dbReference type="UniPathway" id="UPA00056">
    <property type="reaction ID" value="UER00094"/>
</dbReference>
<feature type="binding site" evidence="9">
    <location>
        <begin position="95"/>
        <end position="105"/>
    </location>
    <ligand>
        <name>ATP</name>
        <dbReference type="ChEBI" id="CHEBI:30616"/>
    </ligand>
</feature>
<evidence type="ECO:0000313" key="13">
    <source>
        <dbReference type="Proteomes" id="UP000051581"/>
    </source>
</evidence>
<dbReference type="InterPro" id="IPR006204">
    <property type="entry name" value="GHMP_kinase_N_dom"/>
</dbReference>
<comment type="similarity">
    <text evidence="1 9">Belongs to the GHMP kinase family. IspE subfamily.</text>
</comment>
<dbReference type="InterPro" id="IPR013750">
    <property type="entry name" value="GHMP_kinase_C_dom"/>
</dbReference>
<feature type="domain" description="GHMP kinase C-terminal" evidence="11">
    <location>
        <begin position="200"/>
        <end position="273"/>
    </location>
</feature>
<dbReference type="Gene3D" id="3.30.230.10">
    <property type="match status" value="1"/>
</dbReference>
<keyword evidence="4 9" id="KW-0808">Transferase</keyword>
<comment type="caution">
    <text evidence="12">The sequence shown here is derived from an EMBL/GenBank/DDBJ whole genome shotgun (WGS) entry which is preliminary data.</text>
</comment>
<dbReference type="InterPro" id="IPR014721">
    <property type="entry name" value="Ribsml_uS5_D2-typ_fold_subgr"/>
</dbReference>
<evidence type="ECO:0000256" key="9">
    <source>
        <dbReference type="HAMAP-Rule" id="MF_00061"/>
    </source>
</evidence>
<name>A0A0R1KX85_9LACO</name>
<evidence type="ECO:0000313" key="12">
    <source>
        <dbReference type="EMBL" id="KRK88108.1"/>
    </source>
</evidence>
<dbReference type="EC" id="2.7.1.148" evidence="2 9"/>
<dbReference type="SUPFAM" id="SSF55060">
    <property type="entry name" value="GHMP Kinase, C-terminal domain"/>
    <property type="match status" value="1"/>
</dbReference>
<dbReference type="InterPro" id="IPR004424">
    <property type="entry name" value="IspE"/>
</dbReference>
<comment type="function">
    <text evidence="9">Catalyzes the phosphorylation of the position 2 hydroxy group of 4-diphosphocytidyl-2C-methyl-D-erythritol.</text>
</comment>
<keyword evidence="9" id="KW-0414">Isoprene biosynthesis</keyword>
<feature type="active site" evidence="9">
    <location>
        <position position="137"/>
    </location>
</feature>
<proteinExistence type="inferred from homology"/>
<dbReference type="PIRSF" id="PIRSF010376">
    <property type="entry name" value="IspE"/>
    <property type="match status" value="1"/>
</dbReference>
<evidence type="ECO:0000256" key="8">
    <source>
        <dbReference type="ARBA" id="ARBA00032554"/>
    </source>
</evidence>
<sequence>MKRIVRAPAKLNLGLDAPFVHPDGAIEWRMVMTSIGLSDHLQIETTDRHSKIHIFSDSSFLPNDRRNLAYQAAHLFLSKVGIQTGLEISIKKNIPVAAGLGGGSSDAAAVLRTLNEMFQTGLSLKELANIGIQVDSDVPYCVYSRTALVSGRGEIVTPLKKLPKMWFVLAKPNVSVSTPRILKQVATTSVSHPQIDELLSGIESGNYDQIVANIGNSLEEITTASHPQIETLKSRLIEYGADGSQMSGSGPTVFGICRTESRAHRVYNSISGFCNEAYITQPECDTNKVF</sequence>
<dbReference type="FunFam" id="3.30.70.890:FF:000006">
    <property type="entry name" value="4-diphosphocytidyl-2-C-methyl-D-erythritol kinase"/>
    <property type="match status" value="1"/>
</dbReference>
<dbReference type="GO" id="GO:0016114">
    <property type="term" value="P:terpenoid biosynthetic process"/>
    <property type="evidence" value="ECO:0007669"/>
    <property type="project" value="UniProtKB-UniRule"/>
</dbReference>
<feature type="active site" evidence="9">
    <location>
        <position position="10"/>
    </location>
</feature>
<keyword evidence="6 9" id="KW-0418">Kinase</keyword>
<dbReference type="PANTHER" id="PTHR43527">
    <property type="entry name" value="4-DIPHOSPHOCYTIDYL-2-C-METHYL-D-ERYTHRITOL KINASE, CHLOROPLASTIC"/>
    <property type="match status" value="1"/>
</dbReference>
<gene>
    <name evidence="9" type="primary">ispE</name>
    <name evidence="12" type="ORF">FD17_GL000587</name>
</gene>
<feature type="domain" description="GHMP kinase N-terminal" evidence="10">
    <location>
        <begin position="67"/>
        <end position="144"/>
    </location>
</feature>
<dbReference type="InterPro" id="IPR036554">
    <property type="entry name" value="GHMP_kinase_C_sf"/>
</dbReference>
<dbReference type="HAMAP" id="MF_00061">
    <property type="entry name" value="IspE"/>
    <property type="match status" value="1"/>
</dbReference>
<dbReference type="GO" id="GO:0019288">
    <property type="term" value="P:isopentenyl diphosphate biosynthetic process, methylerythritol 4-phosphate pathway"/>
    <property type="evidence" value="ECO:0007669"/>
    <property type="project" value="UniProtKB-UniRule"/>
</dbReference>
<dbReference type="SUPFAM" id="SSF54211">
    <property type="entry name" value="Ribosomal protein S5 domain 2-like"/>
    <property type="match status" value="1"/>
</dbReference>
<organism evidence="12 13">
    <name type="scientific">Lentilactobacillus sunkii DSM 19904</name>
    <dbReference type="NCBI Taxonomy" id="1423808"/>
    <lineage>
        <taxon>Bacteria</taxon>
        <taxon>Bacillati</taxon>
        <taxon>Bacillota</taxon>
        <taxon>Bacilli</taxon>
        <taxon>Lactobacillales</taxon>
        <taxon>Lactobacillaceae</taxon>
        <taxon>Lentilactobacillus</taxon>
    </lineage>
</organism>
<comment type="pathway">
    <text evidence="9">Isoprenoid biosynthesis; isopentenyl diphosphate biosynthesis via DXP pathway; isopentenyl diphosphate from 1-deoxy-D-xylulose 5-phosphate: step 3/6.</text>
</comment>
<protein>
    <recommendedName>
        <fullName evidence="3 9">4-diphosphocytidyl-2-C-methyl-D-erythritol kinase</fullName>
        <shortName evidence="9">CMK</shortName>
        <ecNumber evidence="2 9">2.7.1.148</ecNumber>
    </recommendedName>
    <alternativeName>
        <fullName evidence="8 9">4-(cytidine-5'-diphospho)-2-C-methyl-D-erythritol kinase</fullName>
    </alternativeName>
</protein>
<comment type="catalytic activity">
    <reaction evidence="9">
        <text>4-CDP-2-C-methyl-D-erythritol + ATP = 4-CDP-2-C-methyl-D-erythritol 2-phosphate + ADP + H(+)</text>
        <dbReference type="Rhea" id="RHEA:18437"/>
        <dbReference type="ChEBI" id="CHEBI:15378"/>
        <dbReference type="ChEBI" id="CHEBI:30616"/>
        <dbReference type="ChEBI" id="CHEBI:57823"/>
        <dbReference type="ChEBI" id="CHEBI:57919"/>
        <dbReference type="ChEBI" id="CHEBI:456216"/>
        <dbReference type="EC" id="2.7.1.148"/>
    </reaction>
</comment>
<evidence type="ECO:0000256" key="4">
    <source>
        <dbReference type="ARBA" id="ARBA00022679"/>
    </source>
</evidence>
<dbReference type="PANTHER" id="PTHR43527:SF2">
    <property type="entry name" value="4-DIPHOSPHOCYTIDYL-2-C-METHYL-D-ERYTHRITOL KINASE, CHLOROPLASTIC"/>
    <property type="match status" value="1"/>
</dbReference>
<dbReference type="Gene3D" id="3.30.70.890">
    <property type="entry name" value="GHMP kinase, C-terminal domain"/>
    <property type="match status" value="1"/>
</dbReference>
<keyword evidence="7 9" id="KW-0067">ATP-binding</keyword>
<dbReference type="NCBIfam" id="TIGR00154">
    <property type="entry name" value="ispE"/>
    <property type="match status" value="1"/>
</dbReference>
<reference evidence="12 13" key="1">
    <citation type="journal article" date="2015" name="Genome Announc.">
        <title>Expanding the biotechnology potential of lactobacilli through comparative genomics of 213 strains and associated genera.</title>
        <authorList>
            <person name="Sun Z."/>
            <person name="Harris H.M."/>
            <person name="McCann A."/>
            <person name="Guo C."/>
            <person name="Argimon S."/>
            <person name="Zhang W."/>
            <person name="Yang X."/>
            <person name="Jeffery I.B."/>
            <person name="Cooney J.C."/>
            <person name="Kagawa T.F."/>
            <person name="Liu W."/>
            <person name="Song Y."/>
            <person name="Salvetti E."/>
            <person name="Wrobel A."/>
            <person name="Rasinkangas P."/>
            <person name="Parkhill J."/>
            <person name="Rea M.C."/>
            <person name="O'Sullivan O."/>
            <person name="Ritari J."/>
            <person name="Douillard F.P."/>
            <person name="Paul Ross R."/>
            <person name="Yang R."/>
            <person name="Briner A.E."/>
            <person name="Felis G.E."/>
            <person name="de Vos W.M."/>
            <person name="Barrangou R."/>
            <person name="Klaenhammer T.R."/>
            <person name="Caufield P.W."/>
            <person name="Cui Y."/>
            <person name="Zhang H."/>
            <person name="O'Toole P.W."/>
        </authorList>
    </citation>
    <scope>NUCLEOTIDE SEQUENCE [LARGE SCALE GENOMIC DNA]</scope>
    <source>
        <strain evidence="12 13">DSM 19904</strain>
    </source>
</reference>
<dbReference type="Pfam" id="PF08544">
    <property type="entry name" value="GHMP_kinases_C"/>
    <property type="match status" value="1"/>
</dbReference>
<dbReference type="EMBL" id="AZEA01000012">
    <property type="protein sequence ID" value="KRK88108.1"/>
    <property type="molecule type" value="Genomic_DNA"/>
</dbReference>
<dbReference type="RefSeq" id="WP_057825426.1">
    <property type="nucleotide sequence ID" value="NZ_AZEA01000012.1"/>
</dbReference>
<dbReference type="InterPro" id="IPR020568">
    <property type="entry name" value="Ribosomal_Su5_D2-typ_SF"/>
</dbReference>
<evidence type="ECO:0000259" key="11">
    <source>
        <dbReference type="Pfam" id="PF08544"/>
    </source>
</evidence>
<dbReference type="Proteomes" id="UP000051581">
    <property type="component" value="Unassembled WGS sequence"/>
</dbReference>